<keyword evidence="8" id="KW-1185">Reference proteome</keyword>
<organism evidence="7 8">
    <name type="scientific">Cryobacterium glucosi</name>
    <dbReference type="NCBI Taxonomy" id="1259175"/>
    <lineage>
        <taxon>Bacteria</taxon>
        <taxon>Bacillati</taxon>
        <taxon>Actinomycetota</taxon>
        <taxon>Actinomycetes</taxon>
        <taxon>Micrococcales</taxon>
        <taxon>Microbacteriaceae</taxon>
        <taxon>Cryobacterium</taxon>
    </lineage>
</organism>
<dbReference type="PRINTS" id="PR00368">
    <property type="entry name" value="FADPNR"/>
</dbReference>
<evidence type="ECO:0000256" key="4">
    <source>
        <dbReference type="ARBA" id="ARBA00023002"/>
    </source>
</evidence>
<dbReference type="PANTHER" id="PTHR43557:SF2">
    <property type="entry name" value="RIESKE DOMAIN-CONTAINING PROTEIN-RELATED"/>
    <property type="match status" value="1"/>
</dbReference>
<dbReference type="InterPro" id="IPR016156">
    <property type="entry name" value="FAD/NAD-linked_Rdtase_dimer_sf"/>
</dbReference>
<name>A0ABY2IPH4_9MICO</name>
<feature type="domain" description="FAD-binding PCMH-type" evidence="6">
    <location>
        <begin position="61"/>
        <end position="284"/>
    </location>
</feature>
<evidence type="ECO:0000256" key="5">
    <source>
        <dbReference type="SAM" id="MobiDB-lite"/>
    </source>
</evidence>
<dbReference type="SUPFAM" id="SSF51905">
    <property type="entry name" value="FAD/NAD(P)-binding domain"/>
    <property type="match status" value="1"/>
</dbReference>
<gene>
    <name evidence="7" type="ORF">E3O46_09195</name>
</gene>
<evidence type="ECO:0000256" key="3">
    <source>
        <dbReference type="ARBA" id="ARBA00022827"/>
    </source>
</evidence>
<dbReference type="RefSeq" id="WP_134450054.1">
    <property type="nucleotide sequence ID" value="NZ_SOFS01000019.1"/>
</dbReference>
<dbReference type="InterPro" id="IPR016166">
    <property type="entry name" value="FAD-bd_PCMH"/>
</dbReference>
<evidence type="ECO:0000256" key="2">
    <source>
        <dbReference type="ARBA" id="ARBA00022630"/>
    </source>
</evidence>
<proteinExistence type="predicted"/>
<dbReference type="PRINTS" id="PR00411">
    <property type="entry name" value="PNDRDTASEI"/>
</dbReference>
<evidence type="ECO:0000313" key="7">
    <source>
        <dbReference type="EMBL" id="TFC20388.1"/>
    </source>
</evidence>
<dbReference type="Pfam" id="PF14759">
    <property type="entry name" value="Reductase_C"/>
    <property type="match status" value="1"/>
</dbReference>
<dbReference type="PROSITE" id="PS51387">
    <property type="entry name" value="FAD_PCMH"/>
    <property type="match status" value="1"/>
</dbReference>
<keyword evidence="3" id="KW-0274">FAD</keyword>
<reference evidence="7 8" key="1">
    <citation type="submission" date="2019-03" db="EMBL/GenBank/DDBJ databases">
        <title>Genomics of glacier-inhabiting Cryobacterium strains.</title>
        <authorList>
            <person name="Liu Q."/>
            <person name="Xin Y.-H."/>
        </authorList>
    </citation>
    <scope>NUCLEOTIDE SEQUENCE [LARGE SCALE GENOMIC DNA]</scope>
    <source>
        <strain evidence="7 8">MDB1-5</strain>
    </source>
</reference>
<dbReference type="Pfam" id="PF07992">
    <property type="entry name" value="Pyr_redox_2"/>
    <property type="match status" value="1"/>
</dbReference>
<dbReference type="EMBL" id="SOFS01000019">
    <property type="protein sequence ID" value="TFC20388.1"/>
    <property type="molecule type" value="Genomic_DNA"/>
</dbReference>
<dbReference type="Proteomes" id="UP000297604">
    <property type="component" value="Unassembled WGS sequence"/>
</dbReference>
<keyword evidence="4" id="KW-0560">Oxidoreductase</keyword>
<dbReference type="InterPro" id="IPR028202">
    <property type="entry name" value="Reductase_C"/>
</dbReference>
<keyword evidence="2" id="KW-0285">Flavoprotein</keyword>
<dbReference type="Gene3D" id="3.50.50.60">
    <property type="entry name" value="FAD/NAD(P)-binding domain"/>
    <property type="match status" value="2"/>
</dbReference>
<protein>
    <submittedName>
        <fullName evidence="7">NAD(P)/FAD-dependent oxidoreductase</fullName>
    </submittedName>
</protein>
<dbReference type="InterPro" id="IPR023753">
    <property type="entry name" value="FAD/NAD-binding_dom"/>
</dbReference>
<sequence>MKIATCVIVGAGLAGARAAEALRVEGFDGRVVLLGEEAEYPYIRPPLSKDFLAGTSARDSIDVHPADWYAAQDIEVVRGRAVTALTLDARQLSYAGGGTLHYDRLLLATGAAARPFPGPGGDLDGVHLLRTVADSTRLKAALAPGGRRIVVVGAGWIGLEVAAAARSYGNDVTVLGQGAVPLQRAVGAEIGGVFAALHRANGVDLRMETGVAEILGTDGRVTGVRLQAATDGTPGQDGSSGEVVLADVVVVGIGATPNTRLALDAGLEVADGIVVDAAFRTNEPGVFAVGDVASVFHPVLGHHLRVEHWANAENAGRAAALSMLDRAVSYEEIPYFYTDQFDLGMEYSGYGDLARDAELVFRGDRTAREFVAFWVVDGRVVAGMNVNVWDVNESVQNLIRSRVRVDVSALRDESRSLDSLLGPAAARSHGADAGRAVADTPGVGS</sequence>
<comment type="caution">
    <text evidence="7">The sequence shown here is derived from an EMBL/GenBank/DDBJ whole genome shotgun (WGS) entry which is preliminary data.</text>
</comment>
<feature type="region of interest" description="Disordered" evidence="5">
    <location>
        <begin position="425"/>
        <end position="445"/>
    </location>
</feature>
<evidence type="ECO:0000259" key="6">
    <source>
        <dbReference type="PROSITE" id="PS51387"/>
    </source>
</evidence>
<dbReference type="PANTHER" id="PTHR43557">
    <property type="entry name" value="APOPTOSIS-INDUCING FACTOR 1"/>
    <property type="match status" value="1"/>
</dbReference>
<dbReference type="Gene3D" id="3.30.390.30">
    <property type="match status" value="1"/>
</dbReference>
<dbReference type="InterPro" id="IPR036188">
    <property type="entry name" value="FAD/NAD-bd_sf"/>
</dbReference>
<dbReference type="InterPro" id="IPR050446">
    <property type="entry name" value="FAD-oxidoreductase/Apoptosis"/>
</dbReference>
<evidence type="ECO:0000313" key="8">
    <source>
        <dbReference type="Proteomes" id="UP000297604"/>
    </source>
</evidence>
<dbReference type="SUPFAM" id="SSF55424">
    <property type="entry name" value="FAD/NAD-linked reductases, dimerisation (C-terminal) domain"/>
    <property type="match status" value="1"/>
</dbReference>
<evidence type="ECO:0000256" key="1">
    <source>
        <dbReference type="ARBA" id="ARBA00001974"/>
    </source>
</evidence>
<comment type="cofactor">
    <cofactor evidence="1">
        <name>FAD</name>
        <dbReference type="ChEBI" id="CHEBI:57692"/>
    </cofactor>
</comment>
<accession>A0ABY2IPH4</accession>